<dbReference type="GO" id="GO:0036376">
    <property type="term" value="P:sodium ion export across plasma membrane"/>
    <property type="evidence" value="ECO:0007669"/>
    <property type="project" value="TreeGrafter"/>
</dbReference>
<dbReference type="FunFam" id="2.70.150.10:FF:000160">
    <property type="entry name" value="Sarcoplasmic/endoplasmic reticulum calcium ATPase 1"/>
    <property type="match status" value="1"/>
</dbReference>
<dbReference type="GO" id="GO:0005886">
    <property type="term" value="C:plasma membrane"/>
    <property type="evidence" value="ECO:0007669"/>
    <property type="project" value="TreeGrafter"/>
</dbReference>
<feature type="transmembrane region" description="Helical" evidence="12">
    <location>
        <begin position="274"/>
        <end position="298"/>
    </location>
</feature>
<feature type="transmembrane region" description="Helical" evidence="12">
    <location>
        <begin position="766"/>
        <end position="784"/>
    </location>
</feature>
<evidence type="ECO:0000313" key="14">
    <source>
        <dbReference type="EMBL" id="NDY94154.1"/>
    </source>
</evidence>
<dbReference type="GO" id="GO:0005524">
    <property type="term" value="F:ATP binding"/>
    <property type="evidence" value="ECO:0007669"/>
    <property type="project" value="UniProtKB-KW"/>
</dbReference>
<feature type="domain" description="Cation-transporting P-type ATPase N-terminal" evidence="13">
    <location>
        <begin position="3"/>
        <end position="76"/>
    </location>
</feature>
<keyword evidence="9 12" id="KW-1133">Transmembrane helix</keyword>
<dbReference type="InterPro" id="IPR023298">
    <property type="entry name" value="ATPase_P-typ_TM_dom_sf"/>
</dbReference>
<feature type="transmembrane region" description="Helical" evidence="12">
    <location>
        <begin position="80"/>
        <end position="96"/>
    </location>
</feature>
<evidence type="ECO:0000256" key="11">
    <source>
        <dbReference type="SAM" id="MobiDB-lite"/>
    </source>
</evidence>
<accession>A0A845UUD0</accession>
<dbReference type="SFLD" id="SFLDF00027">
    <property type="entry name" value="p-type_atpase"/>
    <property type="match status" value="1"/>
</dbReference>
<keyword evidence="3" id="KW-0597">Phosphoprotein</keyword>
<dbReference type="Gene3D" id="2.70.150.10">
    <property type="entry name" value="Calcium-transporting ATPase, cytoplasmic transduction domain A"/>
    <property type="match status" value="1"/>
</dbReference>
<evidence type="ECO:0000256" key="8">
    <source>
        <dbReference type="ARBA" id="ARBA00022967"/>
    </source>
</evidence>
<feature type="transmembrane region" description="Helical" evidence="12">
    <location>
        <begin position="731"/>
        <end position="754"/>
    </location>
</feature>
<evidence type="ECO:0000256" key="5">
    <source>
        <dbReference type="ARBA" id="ARBA00022741"/>
    </source>
</evidence>
<dbReference type="RefSeq" id="WP_164208757.1">
    <property type="nucleotide sequence ID" value="NZ_JAAGSC010000023.1"/>
</dbReference>
<dbReference type="Pfam" id="PF00689">
    <property type="entry name" value="Cation_ATPase_C"/>
    <property type="match status" value="1"/>
</dbReference>
<dbReference type="InterPro" id="IPR036412">
    <property type="entry name" value="HAD-like_sf"/>
</dbReference>
<dbReference type="PANTHER" id="PTHR43294">
    <property type="entry name" value="SODIUM/POTASSIUM-TRANSPORTING ATPASE SUBUNIT ALPHA"/>
    <property type="match status" value="1"/>
</dbReference>
<dbReference type="InterPro" id="IPR023299">
    <property type="entry name" value="ATPase_P-typ_cyto_dom_N"/>
</dbReference>
<dbReference type="Gene3D" id="1.20.1110.10">
    <property type="entry name" value="Calcium-transporting ATPase, transmembrane domain"/>
    <property type="match status" value="1"/>
</dbReference>
<dbReference type="Pfam" id="PF00690">
    <property type="entry name" value="Cation_ATPase_N"/>
    <property type="match status" value="1"/>
</dbReference>
<dbReference type="PROSITE" id="PS00154">
    <property type="entry name" value="ATPASE_E1_E2"/>
    <property type="match status" value="1"/>
</dbReference>
<dbReference type="GO" id="GO:0005391">
    <property type="term" value="F:P-type sodium:potassium-exchanging transporter activity"/>
    <property type="evidence" value="ECO:0007669"/>
    <property type="project" value="TreeGrafter"/>
</dbReference>
<dbReference type="InterPro" id="IPR001757">
    <property type="entry name" value="P_typ_ATPase"/>
</dbReference>
<dbReference type="PANTHER" id="PTHR43294:SF20">
    <property type="entry name" value="P-TYPE ATPASE"/>
    <property type="match status" value="1"/>
</dbReference>
<dbReference type="GO" id="GO:0012505">
    <property type="term" value="C:endomembrane system"/>
    <property type="evidence" value="ECO:0007669"/>
    <property type="project" value="UniProtKB-SubCell"/>
</dbReference>
<keyword evidence="7" id="KW-0460">Magnesium</keyword>
<dbReference type="SFLD" id="SFLDG00002">
    <property type="entry name" value="C1.7:_P-type_atpase_like"/>
    <property type="match status" value="1"/>
</dbReference>
<dbReference type="Pfam" id="PF00122">
    <property type="entry name" value="E1-E2_ATPase"/>
    <property type="match status" value="1"/>
</dbReference>
<keyword evidence="4 12" id="KW-0812">Transmembrane</keyword>
<keyword evidence="15" id="KW-1185">Reference proteome</keyword>
<dbReference type="PRINTS" id="PR00120">
    <property type="entry name" value="HATPASE"/>
</dbReference>
<dbReference type="InterPro" id="IPR044492">
    <property type="entry name" value="P_typ_ATPase_HD_dom"/>
</dbReference>
<dbReference type="InterPro" id="IPR008250">
    <property type="entry name" value="ATPase_P-typ_transduc_dom_A_sf"/>
</dbReference>
<comment type="subcellular location">
    <subcellularLocation>
        <location evidence="1">Endomembrane system</location>
        <topology evidence="1">Multi-pass membrane protein</topology>
    </subcellularLocation>
</comment>
<feature type="region of interest" description="Disordered" evidence="11">
    <location>
        <begin position="1"/>
        <end position="42"/>
    </location>
</feature>
<organism evidence="14 15">
    <name type="scientific">Wenzhouxiangella limi</name>
    <dbReference type="NCBI Taxonomy" id="2707351"/>
    <lineage>
        <taxon>Bacteria</taxon>
        <taxon>Pseudomonadati</taxon>
        <taxon>Pseudomonadota</taxon>
        <taxon>Gammaproteobacteria</taxon>
        <taxon>Chromatiales</taxon>
        <taxon>Wenzhouxiangellaceae</taxon>
        <taxon>Wenzhouxiangella</taxon>
    </lineage>
</organism>
<feature type="transmembrane region" description="Helical" evidence="12">
    <location>
        <begin position="662"/>
        <end position="687"/>
    </location>
</feature>
<dbReference type="Gene3D" id="3.40.1110.10">
    <property type="entry name" value="Calcium-transporting ATPase, cytoplasmic domain N"/>
    <property type="match status" value="1"/>
</dbReference>
<evidence type="ECO:0000256" key="3">
    <source>
        <dbReference type="ARBA" id="ARBA00022553"/>
    </source>
</evidence>
<dbReference type="GO" id="GO:1990573">
    <property type="term" value="P:potassium ion import across plasma membrane"/>
    <property type="evidence" value="ECO:0007669"/>
    <property type="project" value="TreeGrafter"/>
</dbReference>
<dbReference type="InterPro" id="IPR018303">
    <property type="entry name" value="ATPase_P-typ_P_site"/>
</dbReference>
<proteinExistence type="inferred from homology"/>
<feature type="transmembrane region" description="Helical" evidence="12">
    <location>
        <begin position="804"/>
        <end position="824"/>
    </location>
</feature>
<evidence type="ECO:0000256" key="10">
    <source>
        <dbReference type="ARBA" id="ARBA00023136"/>
    </source>
</evidence>
<dbReference type="GO" id="GO:0006883">
    <property type="term" value="P:intracellular sodium ion homeostasis"/>
    <property type="evidence" value="ECO:0007669"/>
    <property type="project" value="TreeGrafter"/>
</dbReference>
<feature type="transmembrane region" description="Helical" evidence="12">
    <location>
        <begin position="243"/>
        <end position="262"/>
    </location>
</feature>
<feature type="compositionally biased region" description="Basic and acidic residues" evidence="11">
    <location>
        <begin position="27"/>
        <end position="36"/>
    </location>
</feature>
<dbReference type="Proteomes" id="UP000484885">
    <property type="component" value="Unassembled WGS sequence"/>
</dbReference>
<dbReference type="PRINTS" id="PR00119">
    <property type="entry name" value="CATATPASE"/>
</dbReference>
<dbReference type="InterPro" id="IPR004014">
    <property type="entry name" value="ATPase_P-typ_cation-transptr_N"/>
</dbReference>
<evidence type="ECO:0000256" key="2">
    <source>
        <dbReference type="ARBA" id="ARBA00005675"/>
    </source>
</evidence>
<keyword evidence="5" id="KW-0547">Nucleotide-binding</keyword>
<keyword evidence="8" id="KW-1278">Translocase</keyword>
<dbReference type="GO" id="GO:0030007">
    <property type="term" value="P:intracellular potassium ion homeostasis"/>
    <property type="evidence" value="ECO:0007669"/>
    <property type="project" value="TreeGrafter"/>
</dbReference>
<dbReference type="Gene3D" id="3.40.50.1000">
    <property type="entry name" value="HAD superfamily/HAD-like"/>
    <property type="match status" value="1"/>
</dbReference>
<feature type="transmembrane region" description="Helical" evidence="12">
    <location>
        <begin position="836"/>
        <end position="855"/>
    </location>
</feature>
<dbReference type="EMBL" id="JAAGSC010000023">
    <property type="protein sequence ID" value="NDY94154.1"/>
    <property type="molecule type" value="Genomic_DNA"/>
</dbReference>
<sequence>MTNWHALSKDEALEKLDSSSEGLEESTAEKRHEEQGPNKLPESARRPWWQRLLAQFHNVLIYVLIAAAILAAALEKWVDAGVIGAVVIINALIGLVQEGKAEKAMEAISQMLALKAKVRRDGRWQEIEAAKLVCGDIVRLRAGDQAPADLRVLKARGLQVDQAALTGESVPVDRSSEAVDEDAALADRKGMVYSGTLVTAGEAEGVVIAIGSDTELGKISTMLEGVEKLTTPLVRQINRFGHILTAALLAFTAAIVGLALVIHDMPPAEGFLAGVALIVAAIPEGLPAIITITLAVGVRRMADRKAIIRLLPAVETLGSVTTICSDKTGTLTRNVLKASRIVIGDEARDADQSVEDNPGVVALAEAAILCNDADADGEEGDPIEKALLALAEPADIDIEQLREDHPRRGALPFSSEQKFMATAHDGRLIVKGAPETVLERCTAQRSGQDCQDLDSDWWDQELDKLTADGLRVLALAEWQEDKDWDDSIEPEEVGDELCLLGLVAFEDPPRDQVPAAIKACHRAGITVKMITGDHAATASAIARKLGIKGDEDTLTGPELEKLEDDELIKRVGATNVYARTSPEHKLRLVKALQANDAVIAMTGDGANDAPALKRADIGVAMGIKGTEASRQAAEMVLADDNFATIASGIEEGRGIYDNIRKAILFILPTNAAEALVIATAVLAGMTLPITPVQILWVNMATAVTLALALAFEPTEGEVMDRAPRPSDQGLITRFVAVRILWVGLVLTGLTFFVFQWSLSGQSDEALARTMAVNLLVVGEIVYLFNCRRWLSPSLTLEALLANRWAWVLVGVLVLMQAGFTYLPAAQLIFETTALGLGHWLLILALVTPLLVLVELEKWAYRRRQSRAAD</sequence>
<dbReference type="Pfam" id="PF13246">
    <property type="entry name" value="Cation_ATPase"/>
    <property type="match status" value="1"/>
</dbReference>
<feature type="transmembrane region" description="Helical" evidence="12">
    <location>
        <begin position="52"/>
        <end position="74"/>
    </location>
</feature>
<dbReference type="NCBIfam" id="TIGR01494">
    <property type="entry name" value="ATPase_P-type"/>
    <property type="match status" value="2"/>
</dbReference>
<evidence type="ECO:0000259" key="13">
    <source>
        <dbReference type="SMART" id="SM00831"/>
    </source>
</evidence>
<dbReference type="GO" id="GO:0016887">
    <property type="term" value="F:ATP hydrolysis activity"/>
    <property type="evidence" value="ECO:0007669"/>
    <property type="project" value="InterPro"/>
</dbReference>
<evidence type="ECO:0000256" key="6">
    <source>
        <dbReference type="ARBA" id="ARBA00022840"/>
    </source>
</evidence>
<dbReference type="SUPFAM" id="SSF56784">
    <property type="entry name" value="HAD-like"/>
    <property type="match status" value="1"/>
</dbReference>
<keyword evidence="6" id="KW-0067">ATP-binding</keyword>
<dbReference type="AlphaFoldDB" id="A0A845UUD0"/>
<evidence type="ECO:0000256" key="7">
    <source>
        <dbReference type="ARBA" id="ARBA00022842"/>
    </source>
</evidence>
<feature type="transmembrane region" description="Helical" evidence="12">
    <location>
        <begin position="693"/>
        <end position="711"/>
    </location>
</feature>
<name>A0A845UUD0_9GAMM</name>
<evidence type="ECO:0000256" key="9">
    <source>
        <dbReference type="ARBA" id="ARBA00022989"/>
    </source>
</evidence>
<dbReference type="SUPFAM" id="SSF81665">
    <property type="entry name" value="Calcium ATPase, transmembrane domain M"/>
    <property type="match status" value="1"/>
</dbReference>
<evidence type="ECO:0000256" key="4">
    <source>
        <dbReference type="ARBA" id="ARBA00022692"/>
    </source>
</evidence>
<gene>
    <name evidence="14" type="ORF">G3I74_00200</name>
</gene>
<evidence type="ECO:0000256" key="12">
    <source>
        <dbReference type="SAM" id="Phobius"/>
    </source>
</evidence>
<reference evidence="14 15" key="1">
    <citation type="submission" date="2020-02" db="EMBL/GenBank/DDBJ databases">
        <authorList>
            <person name="Zhang X.-Y."/>
        </authorList>
    </citation>
    <scope>NUCLEOTIDE SEQUENCE [LARGE SCALE GENOMIC DNA]</scope>
    <source>
        <strain evidence="14 15">C33</strain>
    </source>
</reference>
<comment type="caution">
    <text evidence="14">The sequence shown here is derived from an EMBL/GenBank/DDBJ whole genome shotgun (WGS) entry which is preliminary data.</text>
</comment>
<dbReference type="InterPro" id="IPR059000">
    <property type="entry name" value="ATPase_P-type_domA"/>
</dbReference>
<comment type="similarity">
    <text evidence="2">Belongs to the cation transport ATPase (P-type) (TC 3.A.3) family. Type IIA subfamily.</text>
</comment>
<dbReference type="Pfam" id="PF08282">
    <property type="entry name" value="Hydrolase_3"/>
    <property type="match status" value="1"/>
</dbReference>
<dbReference type="InterPro" id="IPR050510">
    <property type="entry name" value="Cation_transp_ATPase_P-type"/>
</dbReference>
<dbReference type="InterPro" id="IPR006068">
    <property type="entry name" value="ATPase_P-typ_cation-transptr_C"/>
</dbReference>
<dbReference type="InterPro" id="IPR023214">
    <property type="entry name" value="HAD_sf"/>
</dbReference>
<dbReference type="GO" id="GO:1902600">
    <property type="term" value="P:proton transmembrane transport"/>
    <property type="evidence" value="ECO:0007669"/>
    <property type="project" value="TreeGrafter"/>
</dbReference>
<keyword evidence="10 12" id="KW-0472">Membrane</keyword>
<dbReference type="SUPFAM" id="SSF81653">
    <property type="entry name" value="Calcium ATPase, transduction domain A"/>
    <property type="match status" value="1"/>
</dbReference>
<evidence type="ECO:0000256" key="1">
    <source>
        <dbReference type="ARBA" id="ARBA00004127"/>
    </source>
</evidence>
<dbReference type="SMART" id="SM00831">
    <property type="entry name" value="Cation_ATPase_N"/>
    <property type="match status" value="1"/>
</dbReference>
<dbReference type="SFLD" id="SFLDS00003">
    <property type="entry name" value="Haloacid_Dehalogenase"/>
    <property type="match status" value="1"/>
</dbReference>
<evidence type="ECO:0000313" key="15">
    <source>
        <dbReference type="Proteomes" id="UP000484885"/>
    </source>
</evidence>
<protein>
    <submittedName>
        <fullName evidence="14">HAD-IC family P-type ATPase</fullName>
    </submittedName>
</protein>
<feature type="compositionally biased region" description="Basic and acidic residues" evidence="11">
    <location>
        <begin position="7"/>
        <end position="18"/>
    </location>
</feature>